<dbReference type="AlphaFoldDB" id="U2REF9"/>
<accession>U2REF9</accession>
<dbReference type="HOGENOM" id="CLU_2601704_0_0_11"/>
<gene>
    <name evidence="2" type="ORF">N136_04687</name>
</gene>
<feature type="transmembrane region" description="Helical" evidence="1">
    <location>
        <begin position="26"/>
        <end position="48"/>
    </location>
</feature>
<keyword evidence="1" id="KW-0472">Membrane</keyword>
<protein>
    <submittedName>
        <fullName evidence="2">Uncharacterized protein</fullName>
    </submittedName>
</protein>
<comment type="caution">
    <text evidence="2">The sequence shown here is derived from an EMBL/GenBank/DDBJ whole genome shotgun (WGS) entry which is preliminary data.</text>
</comment>
<reference evidence="2 3" key="1">
    <citation type="submission" date="2013-08" db="EMBL/GenBank/DDBJ databases">
        <authorList>
            <person name="Weinstock G."/>
            <person name="Sodergren E."/>
            <person name="Wylie T."/>
            <person name="Fulton L."/>
            <person name="Fulton R."/>
            <person name="Fronick C."/>
            <person name="O'Laughlin M."/>
            <person name="Godfrey J."/>
            <person name="Miner T."/>
            <person name="Herter B."/>
            <person name="Appelbaum E."/>
            <person name="Cordes M."/>
            <person name="Lek S."/>
            <person name="Wollam A."/>
            <person name="Pepin K.H."/>
            <person name="Palsikar V.B."/>
            <person name="Mitreva M."/>
            <person name="Wilson R.K."/>
        </authorList>
    </citation>
    <scope>NUCLEOTIDE SEQUENCE [LARGE SCALE GENOMIC DNA]</scope>
    <source>
        <strain evidence="2 3">ATCC 14665</strain>
    </source>
</reference>
<sequence length="79" mass="8318">MLMRTLDGEGIMMAGRSSGNIQFQRLFLSLGALLGAIATVFLAATIFFATAPAVGIVLTIVFGVVTAFCVLRLVALRGR</sequence>
<dbReference type="Proteomes" id="UP000016605">
    <property type="component" value="Unassembled WGS sequence"/>
</dbReference>
<proteinExistence type="predicted"/>
<organism evidence="2 3">
    <name type="scientific">Leifsonia aquatica ATCC 14665</name>
    <dbReference type="NCBI Taxonomy" id="1358026"/>
    <lineage>
        <taxon>Bacteria</taxon>
        <taxon>Bacillati</taxon>
        <taxon>Actinomycetota</taxon>
        <taxon>Actinomycetes</taxon>
        <taxon>Micrococcales</taxon>
        <taxon>Microbacteriaceae</taxon>
        <taxon>Leifsonia</taxon>
    </lineage>
</organism>
<name>U2REF9_LEIAQ</name>
<keyword evidence="1" id="KW-0812">Transmembrane</keyword>
<feature type="transmembrane region" description="Helical" evidence="1">
    <location>
        <begin position="54"/>
        <end position="75"/>
    </location>
</feature>
<evidence type="ECO:0000313" key="3">
    <source>
        <dbReference type="Proteomes" id="UP000016605"/>
    </source>
</evidence>
<evidence type="ECO:0000256" key="1">
    <source>
        <dbReference type="SAM" id="Phobius"/>
    </source>
</evidence>
<dbReference type="EMBL" id="AWVQ01000863">
    <property type="protein sequence ID" value="ERK67246.1"/>
    <property type="molecule type" value="Genomic_DNA"/>
</dbReference>
<evidence type="ECO:0000313" key="2">
    <source>
        <dbReference type="EMBL" id="ERK67246.1"/>
    </source>
</evidence>
<keyword evidence="1" id="KW-1133">Transmembrane helix</keyword>